<dbReference type="WBParaSite" id="SMUV_0000260201-mRNA-1">
    <property type="protein sequence ID" value="SMUV_0000260201-mRNA-1"/>
    <property type="gene ID" value="SMUV_0000260201"/>
</dbReference>
<reference evidence="6" key="1">
    <citation type="submission" date="2016-04" db="UniProtKB">
        <authorList>
            <consortium name="WormBaseParasite"/>
        </authorList>
    </citation>
    <scope>IDENTIFICATION</scope>
</reference>
<evidence type="ECO:0000256" key="3">
    <source>
        <dbReference type="SAM" id="MobiDB-lite"/>
    </source>
</evidence>
<keyword evidence="5" id="KW-1185">Reference proteome</keyword>
<dbReference type="Pfam" id="PF13855">
    <property type="entry name" value="LRR_8"/>
    <property type="match status" value="2"/>
</dbReference>
<dbReference type="Pfam" id="PF12799">
    <property type="entry name" value="LRR_4"/>
    <property type="match status" value="1"/>
</dbReference>
<dbReference type="AlphaFoldDB" id="A0A158R476"/>
<keyword evidence="4" id="KW-1133">Transmembrane helix</keyword>
<dbReference type="PANTHER" id="PTHR24366">
    <property type="entry name" value="IG(IMMUNOGLOBULIN) AND LRR(LEUCINE RICH REPEAT) DOMAINS"/>
    <property type="match status" value="1"/>
</dbReference>
<feature type="transmembrane region" description="Helical" evidence="4">
    <location>
        <begin position="808"/>
        <end position="830"/>
    </location>
</feature>
<dbReference type="SMART" id="SM00364">
    <property type="entry name" value="LRR_BAC"/>
    <property type="match status" value="5"/>
</dbReference>
<dbReference type="Gene3D" id="3.80.10.10">
    <property type="entry name" value="Ribonuclease Inhibitor"/>
    <property type="match status" value="2"/>
</dbReference>
<dbReference type="InterPro" id="IPR003591">
    <property type="entry name" value="Leu-rich_rpt_typical-subtyp"/>
</dbReference>
<protein>
    <submittedName>
        <fullName evidence="6">LRRCT domain-containing protein</fullName>
    </submittedName>
</protein>
<evidence type="ECO:0000256" key="1">
    <source>
        <dbReference type="ARBA" id="ARBA00022614"/>
    </source>
</evidence>
<feature type="region of interest" description="Disordered" evidence="3">
    <location>
        <begin position="846"/>
        <end position="868"/>
    </location>
</feature>
<dbReference type="SUPFAM" id="SSF52058">
    <property type="entry name" value="L domain-like"/>
    <property type="match status" value="2"/>
</dbReference>
<sequence length="868" mass="97055">MVTCKRLQTDLNTLLSSLDKLRIDRLTVIDASWPLLKKLTHTTIKSLRIVRCNVQEVEESAFESVANTLEELVLANNSLTSFPLLGELYELRILDLNNNKLKNVPRSSFSGVPRLRQLRLEGNVLENLDSDVFKSLSRSLEVLDLSNNNFANVPAAAISYTRNLKYFDLSCNKITTIRDGEFKNLNKIIEIRLNGNSIEDFYGSAFGNSKQLQYLYLQENAISKVASLNFLKKLERLEILDLSNNMLTTVPLLQGHKSIRQMKLDGNKISVVRKNAFNGNSRLQLLSLQSNQITSLDSGIFEGLNQLTILLLENNVIQKLEKRMFRGVRRLQQLNLRNNSLNELENNSFEYVPELKMIDMAYNGLHYIPKNLFSPLRNLVWLDLSFNVLSSFEEGTFRTRIPHIILVGNPLECNTKIEWFVAYLIKNQVRTHLPLHPEVVCALPEKYAGIRLQDLITKKAEETLSVVSKSLNPQILKNDDFLSGFVPSGIMRMISSELTPPPPNPVADVPIIGGIAEAVPAIRNIPGLSFIPKPHGIHAEEAKSLNSAIEQFSTPLLRLTSGDSLLIAEDLDQMVKAVPKLALASRVDLAQLPPEVITRAYRGEGISGISKEAAELSLKNHVLDVYKSALAISKGMSLLDQPNHLLVLNSVPDEIVADIVSGAKLPYLTEEQTKVVKEYFDVNNPKSNLSNANEALSNIKLTPEIFQLAKLLPKNYDLNKIPKSLIKSVTNGEMPDLANIPDDLKQHFKSKYEQLFAYFAKTKKIKVEELVKQLPTFERAEGVTFTPYTMDMQESRIKKAKGVSELDAFHSTAVGVLCFLGVLSIAVIILSSLGMRRKNATIIEASTSDCSSTSTPDSPALPRRNIFT</sequence>
<evidence type="ECO:0000313" key="6">
    <source>
        <dbReference type="WBParaSite" id="SMUV_0000260201-mRNA-1"/>
    </source>
</evidence>
<evidence type="ECO:0000256" key="4">
    <source>
        <dbReference type="SAM" id="Phobius"/>
    </source>
</evidence>
<dbReference type="PROSITE" id="PS51450">
    <property type="entry name" value="LRR"/>
    <property type="match status" value="8"/>
</dbReference>
<dbReference type="SMART" id="SM00369">
    <property type="entry name" value="LRR_TYP"/>
    <property type="match status" value="11"/>
</dbReference>
<feature type="compositionally biased region" description="Low complexity" evidence="3">
    <location>
        <begin position="846"/>
        <end position="858"/>
    </location>
</feature>
<dbReference type="PRINTS" id="PR00019">
    <property type="entry name" value="LEURICHRPT"/>
</dbReference>
<dbReference type="InterPro" id="IPR001611">
    <property type="entry name" value="Leu-rich_rpt"/>
</dbReference>
<proteinExistence type="predicted"/>
<dbReference type="InterPro" id="IPR025875">
    <property type="entry name" value="Leu-rich_rpt_4"/>
</dbReference>
<dbReference type="FunFam" id="3.80.10.10:FF:001360">
    <property type="entry name" value="Uncharacterized protein"/>
    <property type="match status" value="1"/>
</dbReference>
<dbReference type="PANTHER" id="PTHR24366:SF170">
    <property type="entry name" value="RE50361P"/>
    <property type="match status" value="1"/>
</dbReference>
<keyword evidence="2" id="KW-0677">Repeat</keyword>
<evidence type="ECO:0000313" key="5">
    <source>
        <dbReference type="Proteomes" id="UP000046393"/>
    </source>
</evidence>
<keyword evidence="4" id="KW-0812">Transmembrane</keyword>
<dbReference type="FunFam" id="3.80.10.10:FF:001164">
    <property type="entry name" value="GH01279p"/>
    <property type="match status" value="1"/>
</dbReference>
<dbReference type="SMART" id="SM00365">
    <property type="entry name" value="LRR_SD22"/>
    <property type="match status" value="6"/>
</dbReference>
<keyword evidence="4" id="KW-0472">Membrane</keyword>
<dbReference type="STRING" id="451379.A0A158R476"/>
<name>A0A158R476_9BILA</name>
<accession>A0A158R476</accession>
<keyword evidence="1" id="KW-0433">Leucine-rich repeat</keyword>
<organism evidence="5 6">
    <name type="scientific">Syphacia muris</name>
    <dbReference type="NCBI Taxonomy" id="451379"/>
    <lineage>
        <taxon>Eukaryota</taxon>
        <taxon>Metazoa</taxon>
        <taxon>Ecdysozoa</taxon>
        <taxon>Nematoda</taxon>
        <taxon>Chromadorea</taxon>
        <taxon>Rhabditida</taxon>
        <taxon>Spirurina</taxon>
        <taxon>Oxyuridomorpha</taxon>
        <taxon>Oxyuroidea</taxon>
        <taxon>Oxyuridae</taxon>
        <taxon>Syphacia</taxon>
    </lineage>
</organism>
<evidence type="ECO:0000256" key="2">
    <source>
        <dbReference type="ARBA" id="ARBA00022737"/>
    </source>
</evidence>
<dbReference type="InterPro" id="IPR032675">
    <property type="entry name" value="LRR_dom_sf"/>
</dbReference>
<dbReference type="Proteomes" id="UP000046393">
    <property type="component" value="Unplaced"/>
</dbReference>